<keyword evidence="1" id="KW-0812">Transmembrane</keyword>
<feature type="transmembrane region" description="Helical" evidence="1">
    <location>
        <begin position="110"/>
        <end position="129"/>
    </location>
</feature>
<dbReference type="AlphaFoldDB" id="A0A067MN07"/>
<keyword evidence="1" id="KW-0472">Membrane</keyword>
<evidence type="ECO:0000313" key="3">
    <source>
        <dbReference type="Proteomes" id="UP000027195"/>
    </source>
</evidence>
<keyword evidence="1" id="KW-1133">Transmembrane helix</keyword>
<organism evidence="2 3">
    <name type="scientific">Botryobasidium botryosum (strain FD-172 SS1)</name>
    <dbReference type="NCBI Taxonomy" id="930990"/>
    <lineage>
        <taxon>Eukaryota</taxon>
        <taxon>Fungi</taxon>
        <taxon>Dikarya</taxon>
        <taxon>Basidiomycota</taxon>
        <taxon>Agaricomycotina</taxon>
        <taxon>Agaricomycetes</taxon>
        <taxon>Cantharellales</taxon>
        <taxon>Botryobasidiaceae</taxon>
        <taxon>Botryobasidium</taxon>
    </lineage>
</organism>
<dbReference type="Proteomes" id="UP000027195">
    <property type="component" value="Unassembled WGS sequence"/>
</dbReference>
<proteinExistence type="predicted"/>
<name>A0A067MN07_BOTB1</name>
<feature type="transmembrane region" description="Helical" evidence="1">
    <location>
        <begin position="80"/>
        <end position="104"/>
    </location>
</feature>
<dbReference type="InParanoid" id="A0A067MN07"/>
<accession>A0A067MN07</accession>
<keyword evidence="3" id="KW-1185">Reference proteome</keyword>
<dbReference type="HOGENOM" id="CLU_1160944_0_0_1"/>
<dbReference type="EMBL" id="KL198045">
    <property type="protein sequence ID" value="KDQ13257.1"/>
    <property type="molecule type" value="Genomic_DNA"/>
</dbReference>
<protein>
    <submittedName>
        <fullName evidence="2">Uncharacterized protein</fullName>
    </submittedName>
</protein>
<reference evidence="3" key="1">
    <citation type="journal article" date="2014" name="Proc. Natl. Acad. Sci. U.S.A.">
        <title>Extensive sampling of basidiomycete genomes demonstrates inadequacy of the white-rot/brown-rot paradigm for wood decay fungi.</title>
        <authorList>
            <person name="Riley R."/>
            <person name="Salamov A.A."/>
            <person name="Brown D.W."/>
            <person name="Nagy L.G."/>
            <person name="Floudas D."/>
            <person name="Held B.W."/>
            <person name="Levasseur A."/>
            <person name="Lombard V."/>
            <person name="Morin E."/>
            <person name="Otillar R."/>
            <person name="Lindquist E.A."/>
            <person name="Sun H."/>
            <person name="LaButti K.M."/>
            <person name="Schmutz J."/>
            <person name="Jabbour D."/>
            <person name="Luo H."/>
            <person name="Baker S.E."/>
            <person name="Pisabarro A.G."/>
            <person name="Walton J.D."/>
            <person name="Blanchette R.A."/>
            <person name="Henrissat B."/>
            <person name="Martin F."/>
            <person name="Cullen D."/>
            <person name="Hibbett D.S."/>
            <person name="Grigoriev I.V."/>
        </authorList>
    </citation>
    <scope>NUCLEOTIDE SEQUENCE [LARGE SCALE GENOMIC DNA]</scope>
    <source>
        <strain evidence="3">FD-172 SS1</strain>
    </source>
</reference>
<gene>
    <name evidence="2" type="ORF">BOTBODRAFT_66969</name>
</gene>
<evidence type="ECO:0000313" key="2">
    <source>
        <dbReference type="EMBL" id="KDQ13257.1"/>
    </source>
</evidence>
<evidence type="ECO:0000256" key="1">
    <source>
        <dbReference type="SAM" id="Phobius"/>
    </source>
</evidence>
<sequence>MLGRPLPPSYAKFTPIDAQILSAAMPSSREALKQRNRGPIPPKVQRFFKEKEVAREISSGERFLLCLKIVLGYMFDKGKVIFGFAITVCTKIIYTTIIVLWWAAPVVMPITRQLVVFLFVVATGIYGLMTAKAVDHKEQSVRPVCIKKAGTRVRFDLSPSLVSSNADAGSRGLQEVTRIPVSPRHRSKHHFQQTRAFQNLKDYAYIDKNPRSEREKMVWSIDIEEREKYVSAVSGRWYS</sequence>